<dbReference type="EMBL" id="JAPZBU010000011">
    <property type="protein sequence ID" value="KAJ5379625.1"/>
    <property type="molecule type" value="Genomic_DNA"/>
</dbReference>
<sequence>MNHIFHLPVEILIGIYQSLSDIDDVLHFARTCRYLNSIFDPVEARLRIFRSVIRNAPQHAYETELYERVQLFGLFSEKFYSASPVQQVAASRARFLAGHANHPEMVRSSNTIPAAAVWEILCRWQGMRLLFDLFCDSCVQESYSVSGFPCLPLDEEDWVALAGEDTLPAPSRSSHAILDEVDAEQKQRSYQRFYKALTAHWTAVEALWLGRAQVYTTSKQCDKSFGLVWTKWTNNPDRPLEEKIDLVEVVDFVWGFLGRKCFPVSSVPAWLEGEREETMQEYLDDNGTVASNWPFFVQRVIQYLRPPQVIELLLSMWKLHDDQNLDRPTYLQRLGFSDVFEGIIEGEDRWVSTDTWFPITVVESDVENGLYYMEDGPSLVAKWDYYRRVMWPSDARTKVLFRNESGQELVERITAKV</sequence>
<dbReference type="EMBL" id="JAPZBU010000003">
    <property type="protein sequence ID" value="KAJ5413660.1"/>
    <property type="molecule type" value="Genomic_DNA"/>
</dbReference>
<dbReference type="RefSeq" id="XP_056493516.1">
    <property type="nucleotide sequence ID" value="XM_056624934.1"/>
</dbReference>
<accession>A0A9X0BE15</accession>
<dbReference type="OrthoDB" id="5384804at2759"/>
<keyword evidence="4" id="KW-1185">Reference proteome</keyword>
<name>A0A9X0BE15_9EURO</name>
<evidence type="ECO:0000313" key="4">
    <source>
        <dbReference type="Proteomes" id="UP001147747"/>
    </source>
</evidence>
<dbReference type="GeneID" id="81363914"/>
<organism evidence="3 4">
    <name type="scientific">Penicillium cosmopolitanum</name>
    <dbReference type="NCBI Taxonomy" id="1131564"/>
    <lineage>
        <taxon>Eukaryota</taxon>
        <taxon>Fungi</taxon>
        <taxon>Dikarya</taxon>
        <taxon>Ascomycota</taxon>
        <taxon>Pezizomycotina</taxon>
        <taxon>Eurotiomycetes</taxon>
        <taxon>Eurotiomycetidae</taxon>
        <taxon>Eurotiales</taxon>
        <taxon>Aspergillaceae</taxon>
        <taxon>Penicillium</taxon>
    </lineage>
</organism>
<dbReference type="Pfam" id="PF12937">
    <property type="entry name" value="F-box-like"/>
    <property type="match status" value="1"/>
</dbReference>
<proteinExistence type="predicted"/>
<protein>
    <recommendedName>
        <fullName evidence="1">F-box domain-containing protein</fullName>
    </recommendedName>
</protein>
<reference evidence="3" key="2">
    <citation type="journal article" date="2023" name="IMA Fungus">
        <title>Comparative genomic study of the Penicillium genus elucidates a diverse pangenome and 15 lateral gene transfer events.</title>
        <authorList>
            <person name="Petersen C."/>
            <person name="Sorensen T."/>
            <person name="Nielsen M.R."/>
            <person name="Sondergaard T.E."/>
            <person name="Sorensen J.L."/>
            <person name="Fitzpatrick D.A."/>
            <person name="Frisvad J.C."/>
            <person name="Nielsen K.L."/>
        </authorList>
    </citation>
    <scope>NUCLEOTIDE SEQUENCE</scope>
    <source>
        <strain evidence="3">IBT 29677</strain>
    </source>
</reference>
<dbReference type="CDD" id="cd09917">
    <property type="entry name" value="F-box_SF"/>
    <property type="match status" value="1"/>
</dbReference>
<comment type="caution">
    <text evidence="3">The sequence shown here is derived from an EMBL/GenBank/DDBJ whole genome shotgun (WGS) entry which is preliminary data.</text>
</comment>
<dbReference type="Proteomes" id="UP001147747">
    <property type="component" value="Unassembled WGS sequence"/>
</dbReference>
<evidence type="ECO:0000259" key="1">
    <source>
        <dbReference type="Pfam" id="PF12937"/>
    </source>
</evidence>
<evidence type="ECO:0000313" key="2">
    <source>
        <dbReference type="EMBL" id="KAJ5379625.1"/>
    </source>
</evidence>
<reference evidence="3" key="1">
    <citation type="submission" date="2022-12" db="EMBL/GenBank/DDBJ databases">
        <authorList>
            <person name="Petersen C."/>
        </authorList>
    </citation>
    <scope>NUCLEOTIDE SEQUENCE</scope>
    <source>
        <strain evidence="3">IBT 29677</strain>
    </source>
</reference>
<dbReference type="InterPro" id="IPR001810">
    <property type="entry name" value="F-box_dom"/>
</dbReference>
<gene>
    <name evidence="3" type="ORF">N7509_000287</name>
    <name evidence="2" type="ORF">N7509_012744</name>
</gene>
<dbReference type="AlphaFoldDB" id="A0A9X0BE15"/>
<evidence type="ECO:0000313" key="3">
    <source>
        <dbReference type="EMBL" id="KAJ5413660.1"/>
    </source>
</evidence>
<feature type="domain" description="F-box" evidence="1">
    <location>
        <begin position="5"/>
        <end position="40"/>
    </location>
</feature>